<evidence type="ECO:0000313" key="1">
    <source>
        <dbReference type="EMBL" id="CAD7228121.1"/>
    </source>
</evidence>
<name>A0A7R8ZND0_9CRUS</name>
<protein>
    <submittedName>
        <fullName evidence="1">Uncharacterized protein</fullName>
    </submittedName>
</protein>
<sequence>MKCRTHHPKVTSEIFYQPLFLPLIFLLILFVRSSCETDVGGSLGDLTPPAPPSSCHTTDLEQCVIKGGIPEILRAEPLDSHEQQSLCTVKQFSGGRNRDVLRLEEHSREVGRKKVVLPGVNRKTDVGGSLGDLTPPAPPSSCHTTDLEQCVIKGGIPEILRAEPLDSHEQQSLCTSLQKSLDCALEVAENCKNGISEKDASVSSLVSEFVNLVQQKLNVKCSDQSLFKSKSFE</sequence>
<gene>
    <name evidence="1" type="ORF">CTOB1V02_LOCUS6010</name>
</gene>
<organism evidence="1">
    <name type="scientific">Cyprideis torosa</name>
    <dbReference type="NCBI Taxonomy" id="163714"/>
    <lineage>
        <taxon>Eukaryota</taxon>
        <taxon>Metazoa</taxon>
        <taxon>Ecdysozoa</taxon>
        <taxon>Arthropoda</taxon>
        <taxon>Crustacea</taxon>
        <taxon>Oligostraca</taxon>
        <taxon>Ostracoda</taxon>
        <taxon>Podocopa</taxon>
        <taxon>Podocopida</taxon>
        <taxon>Cytherocopina</taxon>
        <taxon>Cytheroidea</taxon>
        <taxon>Cytherideidae</taxon>
        <taxon>Cyprideis</taxon>
    </lineage>
</organism>
<accession>A0A7R8ZND0</accession>
<reference evidence="1" key="1">
    <citation type="submission" date="2020-11" db="EMBL/GenBank/DDBJ databases">
        <authorList>
            <person name="Tran Van P."/>
        </authorList>
    </citation>
    <scope>NUCLEOTIDE SEQUENCE</scope>
</reference>
<dbReference type="EMBL" id="OB661392">
    <property type="protein sequence ID" value="CAD7228121.1"/>
    <property type="molecule type" value="Genomic_DNA"/>
</dbReference>
<proteinExistence type="predicted"/>
<dbReference type="AlphaFoldDB" id="A0A7R8ZND0"/>